<dbReference type="InterPro" id="IPR030190">
    <property type="entry name" value="MacA_alpha-hairpin_sf"/>
</dbReference>
<feature type="chain" id="PRO_5004740784" evidence="5">
    <location>
        <begin position="20"/>
        <end position="494"/>
    </location>
</feature>
<evidence type="ECO:0000256" key="5">
    <source>
        <dbReference type="SAM" id="SignalP"/>
    </source>
</evidence>
<evidence type="ECO:0000259" key="7">
    <source>
        <dbReference type="Pfam" id="PF25954"/>
    </source>
</evidence>
<organism evidence="8 9">
    <name type="scientific">Hyphomicrobium nitrativorans NL23</name>
    <dbReference type="NCBI Taxonomy" id="1029756"/>
    <lineage>
        <taxon>Bacteria</taxon>
        <taxon>Pseudomonadati</taxon>
        <taxon>Pseudomonadota</taxon>
        <taxon>Alphaproteobacteria</taxon>
        <taxon>Hyphomicrobiales</taxon>
        <taxon>Hyphomicrobiaceae</taxon>
        <taxon>Hyphomicrobium</taxon>
    </lineage>
</organism>
<dbReference type="Pfam" id="PF25917">
    <property type="entry name" value="BSH_RND"/>
    <property type="match status" value="1"/>
</dbReference>
<evidence type="ECO:0000313" key="9">
    <source>
        <dbReference type="Proteomes" id="UP000018542"/>
    </source>
</evidence>
<proteinExistence type="predicted"/>
<keyword evidence="9" id="KW-1185">Reference proteome</keyword>
<dbReference type="Proteomes" id="UP000018542">
    <property type="component" value="Chromosome"/>
</dbReference>
<dbReference type="GO" id="GO:0030313">
    <property type="term" value="C:cell envelope"/>
    <property type="evidence" value="ECO:0007669"/>
    <property type="project" value="UniProtKB-SubCell"/>
</dbReference>
<dbReference type="SUPFAM" id="SSF111369">
    <property type="entry name" value="HlyD-like secretion proteins"/>
    <property type="match status" value="1"/>
</dbReference>
<dbReference type="Pfam" id="PF25954">
    <property type="entry name" value="Beta-barrel_RND_2"/>
    <property type="match status" value="1"/>
</dbReference>
<dbReference type="KEGG" id="hni:W911_15030"/>
<feature type="coiled-coil region" evidence="3">
    <location>
        <begin position="151"/>
        <end position="199"/>
    </location>
</feature>
<feature type="region of interest" description="Disordered" evidence="4">
    <location>
        <begin position="330"/>
        <end position="353"/>
    </location>
</feature>
<keyword evidence="5" id="KW-0732">Signal</keyword>
<dbReference type="InterPro" id="IPR058625">
    <property type="entry name" value="MdtA-like_BSH"/>
</dbReference>
<feature type="signal peptide" evidence="5">
    <location>
        <begin position="1"/>
        <end position="19"/>
    </location>
</feature>
<evidence type="ECO:0000256" key="4">
    <source>
        <dbReference type="SAM" id="MobiDB-lite"/>
    </source>
</evidence>
<protein>
    <submittedName>
        <fullName evidence="8">RND transporter</fullName>
    </submittedName>
</protein>
<accession>V5SFU7</accession>
<feature type="domain" description="Multidrug resistance protein MdtA-like barrel-sandwich hybrid" evidence="6">
    <location>
        <begin position="59"/>
        <end position="223"/>
    </location>
</feature>
<comment type="subcellular location">
    <subcellularLocation>
        <location evidence="1">Cell envelope</location>
    </subcellularLocation>
</comment>
<dbReference type="STRING" id="1029756.W911_15030"/>
<dbReference type="OrthoDB" id="9791520at2"/>
<dbReference type="EMBL" id="CP006912">
    <property type="protein sequence ID" value="AHB49408.1"/>
    <property type="molecule type" value="Genomic_DNA"/>
</dbReference>
<dbReference type="AlphaFoldDB" id="V5SFU7"/>
<dbReference type="GO" id="GO:1990961">
    <property type="term" value="P:xenobiotic detoxification by transmembrane export across the plasma membrane"/>
    <property type="evidence" value="ECO:0007669"/>
    <property type="project" value="InterPro"/>
</dbReference>
<name>V5SFU7_9HYPH</name>
<dbReference type="PANTHER" id="PTHR32347">
    <property type="entry name" value="EFFLUX SYSTEM COMPONENT YKNX-RELATED"/>
    <property type="match status" value="1"/>
</dbReference>
<dbReference type="HOGENOM" id="CLU_018816_14_1_5"/>
<sequence>MSSLFTLALPVAAAGFALAWMFAPGAQSGGGIVYDTTSASKGPLRKIVSTSGPVRALVTVSVGSELSGQVNEVRVDFNSEVSPGDVLATIDDKTFASRVAQAEADLAVAKAALLNQQAGLQKAHAVDELAVRNVERQTDLAAKGHSSQAALDSAIRDAAVAKADIAVAEAQIESARATIKQREAALDQARIDLDRTKIRSRIEGTVISRMVDPGQTVAASLQAPELFKIAQDLSRIRIEAEVNEADVGMVAEGNSATFTVDAYPDRQFEGRVTQVRLSATEISSVVTYTVIIEAENEGRRLFPGMTANVVILSAERDGVLRVANDAFRFRPRPGTVPEPAAGGSPRGGPGGGDRMGRMVERLKADLSLTEAQESQVREAMEALGREMRAAGPQGGIAIGPPGPGGGGAFRQRATSRIEQVLAPTLSDEQRIAFQRWKDGRENSRFATVWVLGRNGQPEQRTIRTGMADDQFTEILGGDIGEGDAVIVRARNARS</sequence>
<keyword evidence="2 3" id="KW-0175">Coiled coil</keyword>
<dbReference type="InterPro" id="IPR058792">
    <property type="entry name" value="Beta-barrel_RND_2"/>
</dbReference>
<gene>
    <name evidence="8" type="ORF">W911_15030</name>
</gene>
<dbReference type="Gene3D" id="2.40.420.20">
    <property type="match status" value="1"/>
</dbReference>
<dbReference type="GO" id="GO:0019898">
    <property type="term" value="C:extrinsic component of membrane"/>
    <property type="evidence" value="ECO:0007669"/>
    <property type="project" value="InterPro"/>
</dbReference>
<dbReference type="PATRIC" id="fig|1029756.8.peg.3131"/>
<evidence type="ECO:0000313" key="8">
    <source>
        <dbReference type="EMBL" id="AHB49408.1"/>
    </source>
</evidence>
<feature type="domain" description="CusB-like beta-barrel" evidence="7">
    <location>
        <begin position="238"/>
        <end position="311"/>
    </location>
</feature>
<feature type="compositionally biased region" description="Gly residues" evidence="4">
    <location>
        <begin position="344"/>
        <end position="353"/>
    </location>
</feature>
<evidence type="ECO:0000256" key="3">
    <source>
        <dbReference type="SAM" id="Coils"/>
    </source>
</evidence>
<dbReference type="InterPro" id="IPR050465">
    <property type="entry name" value="UPF0194_transport"/>
</dbReference>
<reference evidence="8 9" key="1">
    <citation type="journal article" date="2014" name="Genome Announc.">
        <title>Complete Genome Sequence of Hyphomicrobium nitrativorans Strain NL23, a Denitrifying Bacterium Isolated from Biofilm of a Methanol-Fed Denitrification System Treating Seawater at the Montreal Biodome.</title>
        <authorList>
            <person name="Martineau C."/>
            <person name="Villeneuve C."/>
            <person name="Mauffrey F."/>
            <person name="Villemur R."/>
        </authorList>
    </citation>
    <scope>NUCLEOTIDE SEQUENCE [LARGE SCALE GENOMIC DNA]</scope>
    <source>
        <strain evidence="8">NL23</strain>
    </source>
</reference>
<evidence type="ECO:0000256" key="1">
    <source>
        <dbReference type="ARBA" id="ARBA00004196"/>
    </source>
</evidence>
<dbReference type="PANTHER" id="PTHR32347:SF14">
    <property type="entry name" value="EFFLUX SYSTEM COMPONENT YKNX-RELATED"/>
    <property type="match status" value="1"/>
</dbReference>
<dbReference type="GO" id="GO:1990195">
    <property type="term" value="C:macrolide transmembrane transporter complex"/>
    <property type="evidence" value="ECO:0007669"/>
    <property type="project" value="InterPro"/>
</dbReference>
<dbReference type="Gene3D" id="2.40.50.100">
    <property type="match status" value="1"/>
</dbReference>
<dbReference type="Gene3D" id="6.10.140.1990">
    <property type="match status" value="1"/>
</dbReference>
<evidence type="ECO:0000259" key="6">
    <source>
        <dbReference type="Pfam" id="PF25917"/>
    </source>
</evidence>
<evidence type="ECO:0000256" key="2">
    <source>
        <dbReference type="ARBA" id="ARBA00023054"/>
    </source>
</evidence>
<dbReference type="RefSeq" id="WP_023788312.1">
    <property type="nucleotide sequence ID" value="NC_022997.1"/>
</dbReference>
<dbReference type="Gene3D" id="2.40.30.170">
    <property type="match status" value="1"/>
</dbReference>